<dbReference type="GeneID" id="5890846"/>
<dbReference type="InParanoid" id="A9UYX0"/>
<proteinExistence type="predicted"/>
<organism evidence="2 3">
    <name type="scientific">Monosiga brevicollis</name>
    <name type="common">Choanoflagellate</name>
    <dbReference type="NCBI Taxonomy" id="81824"/>
    <lineage>
        <taxon>Eukaryota</taxon>
        <taxon>Choanoflagellata</taxon>
        <taxon>Craspedida</taxon>
        <taxon>Salpingoecidae</taxon>
        <taxon>Monosiga</taxon>
    </lineage>
</organism>
<evidence type="ECO:0000256" key="1">
    <source>
        <dbReference type="SAM" id="MobiDB-lite"/>
    </source>
</evidence>
<dbReference type="AlphaFoldDB" id="A9UYX0"/>
<dbReference type="EMBL" id="CH991550">
    <property type="protein sequence ID" value="EDQ89680.1"/>
    <property type="molecule type" value="Genomic_DNA"/>
</dbReference>
<feature type="region of interest" description="Disordered" evidence="1">
    <location>
        <begin position="1"/>
        <end position="49"/>
    </location>
</feature>
<accession>A9UYX0</accession>
<feature type="compositionally biased region" description="Polar residues" evidence="1">
    <location>
        <begin position="322"/>
        <end position="332"/>
    </location>
</feature>
<dbReference type="Proteomes" id="UP000001357">
    <property type="component" value="Unassembled WGS sequence"/>
</dbReference>
<dbReference type="RefSeq" id="XP_001745709.1">
    <property type="nucleotide sequence ID" value="XM_001745657.1"/>
</dbReference>
<protein>
    <submittedName>
        <fullName evidence="2">Uncharacterized protein</fullName>
    </submittedName>
</protein>
<dbReference type="KEGG" id="mbr:MONBRDRAFT_8053"/>
<name>A9UYX0_MONBE</name>
<sequence length="616" mass="65915">MAPRYVNLGKEFMKGPPPARKPPTNPYATWDPAELSAETEREASATATNDAIEQFKRMFGPRRRARQLTEAEQKEREAILNGALSREREMDDEPEIGDETRDAIQAAAAAEAVDEATRTADQRAAIELAAELRRAYENEVRAARVSGRLTPSEASKLLDGLTALQTAARQSASARSLESAITNVEKGVADVATATQNVDTNTAPLNAALTSLAATASAVKGDTSELPKLKKAIGAVIAQLNPANAGSFAEQNLTKLDNVDQSVKDARDAIKASADVTKDALNTNDNDSFAGKTLDKLESLARITQQTPQRPQTPPASDPPDSFSTPQGQQVQGAPPDTDTAAHAAPPFGQKATAAQKRTVALGGSSSAAQRVGVNNDVYNTLTNSRVQPVLVEQLLSSEANKKSAARALHTIATFSKTSNDHKVPPFTESVLNKFVKAGILEKSGKSFKFTPEYEAQGLTQTGHGLLIQSGGPEDPREVALGDGVHKRSGNNYFVCELGRQISLDDETGDWEMALVQARYGSDAPLTNDDVFVYSSLCKPTVVVNQEDTNLVRVLLNQNGTTHAFEESSAVVQWRPLASSNFSSVEIEISLGDGSVVQSTTTEALIVFALRHVRRS</sequence>
<gene>
    <name evidence="2" type="ORF">MONBRDRAFT_8053</name>
</gene>
<evidence type="ECO:0000313" key="3">
    <source>
        <dbReference type="Proteomes" id="UP000001357"/>
    </source>
</evidence>
<feature type="compositionally biased region" description="Pro residues" evidence="1">
    <location>
        <begin position="15"/>
        <end position="25"/>
    </location>
</feature>
<feature type="region of interest" description="Disordered" evidence="1">
    <location>
        <begin position="304"/>
        <end position="345"/>
    </location>
</feature>
<feature type="compositionally biased region" description="Low complexity" evidence="1">
    <location>
        <begin position="334"/>
        <end position="345"/>
    </location>
</feature>
<reference evidence="2 3" key="1">
    <citation type="journal article" date="2008" name="Nature">
        <title>The genome of the choanoflagellate Monosiga brevicollis and the origin of metazoans.</title>
        <authorList>
            <consortium name="JGI Sequencing"/>
            <person name="King N."/>
            <person name="Westbrook M.J."/>
            <person name="Young S.L."/>
            <person name="Kuo A."/>
            <person name="Abedin M."/>
            <person name="Chapman J."/>
            <person name="Fairclough S."/>
            <person name="Hellsten U."/>
            <person name="Isogai Y."/>
            <person name="Letunic I."/>
            <person name="Marr M."/>
            <person name="Pincus D."/>
            <person name="Putnam N."/>
            <person name="Rokas A."/>
            <person name="Wright K.J."/>
            <person name="Zuzow R."/>
            <person name="Dirks W."/>
            <person name="Good M."/>
            <person name="Goodstein D."/>
            <person name="Lemons D."/>
            <person name="Li W."/>
            <person name="Lyons J.B."/>
            <person name="Morris A."/>
            <person name="Nichols S."/>
            <person name="Richter D.J."/>
            <person name="Salamov A."/>
            <person name="Bork P."/>
            <person name="Lim W.A."/>
            <person name="Manning G."/>
            <person name="Miller W.T."/>
            <person name="McGinnis W."/>
            <person name="Shapiro H."/>
            <person name="Tjian R."/>
            <person name="Grigoriev I.V."/>
            <person name="Rokhsar D."/>
        </authorList>
    </citation>
    <scope>NUCLEOTIDE SEQUENCE [LARGE SCALE GENOMIC DNA]</scope>
    <source>
        <strain evidence="3">MX1 / ATCC 50154</strain>
    </source>
</reference>
<keyword evidence="3" id="KW-1185">Reference proteome</keyword>
<evidence type="ECO:0000313" key="2">
    <source>
        <dbReference type="EMBL" id="EDQ89680.1"/>
    </source>
</evidence>